<comment type="function">
    <text evidence="10">Specifically methylates the N1 position of guanosine-37 in various cytoplasmic and mitochondrial tRNAs. Methylation is not dependent on the nature of the nucleoside 5' of the target nucleoside. This is the first step in the biosynthesis of wybutosine (yW), a modified base adjacent to the anticodon of tRNAs and required for accurate decoding.</text>
</comment>
<evidence type="ECO:0000256" key="6">
    <source>
        <dbReference type="ARBA" id="ARBA00022694"/>
    </source>
</evidence>
<evidence type="ECO:0000313" key="13">
    <source>
        <dbReference type="EMBL" id="CCM00027.1"/>
    </source>
</evidence>
<dbReference type="InParanoid" id="J4HUA7"/>
<keyword evidence="2 10" id="KW-0963">Cytoplasm</keyword>
<evidence type="ECO:0000256" key="1">
    <source>
        <dbReference type="ARBA" id="ARBA00009775"/>
    </source>
</evidence>
<dbReference type="Pfam" id="PF25133">
    <property type="entry name" value="TYW2_N_2"/>
    <property type="match status" value="1"/>
</dbReference>
<evidence type="ECO:0000256" key="5">
    <source>
        <dbReference type="ARBA" id="ARBA00022691"/>
    </source>
</evidence>
<dbReference type="RefSeq" id="XP_012179310.1">
    <property type="nucleotide sequence ID" value="XM_012323920.1"/>
</dbReference>
<comment type="similarity">
    <text evidence="10">Belongs to the TRM5 / TYW2 family.</text>
</comment>
<dbReference type="InterPro" id="IPR029063">
    <property type="entry name" value="SAM-dependent_MTases_sf"/>
</dbReference>
<dbReference type="PROSITE" id="PS51684">
    <property type="entry name" value="SAM_MT_TRM5_TYW2"/>
    <property type="match status" value="1"/>
</dbReference>
<evidence type="ECO:0000256" key="2">
    <source>
        <dbReference type="ARBA" id="ARBA00022490"/>
    </source>
</evidence>
<protein>
    <recommendedName>
        <fullName evidence="10">tRNA (guanine(37)-N1)-methyltransferase</fullName>
        <ecNumber evidence="10">2.1.1.228</ecNumber>
    </recommendedName>
    <alternativeName>
        <fullName evidence="10">M1G-methyltransferase</fullName>
    </alternativeName>
    <alternativeName>
        <fullName evidence="10">tRNA [GM37] methyltransferase</fullName>
    </alternativeName>
    <alternativeName>
        <fullName evidence="10">tRNA methyltransferase 5</fullName>
    </alternativeName>
</protein>
<dbReference type="EC" id="2.1.1.228" evidence="10"/>
<dbReference type="SUPFAM" id="SSF53335">
    <property type="entry name" value="S-adenosyl-L-methionine-dependent methyltransferases"/>
    <property type="match status" value="1"/>
</dbReference>
<sequence length="482" mass="53665">MSRKFSLDVSPPVHRGMAVLDRDAFRKEIPILAAKVSPAKAGKLLVSQVMKRYVVVSLSIELVPMYFADTKSALLDVRRVKSVAGTDDGNRLVLLNFQDRADLSPDVLEFLKEQSAEIVSHTLHLNYGYWTSGDILAAVLPEDLVEEAPSGFAAIGHIGMSHLNLNSEYLPYKHLIGQVILDKNSPHLRTVVNKLDSISNQFRVFKMELLAGEPDYIVQHHESNCQFTFDFSEVYWNSRLHTEHARLVDQFSPEDVVADVFAGVGPFAIPAAKKGCAVFANDLNPESHKYLLTNIADNKVSTLVQPSCEDGRAFIRAAFNRAIDDPFPPVPPPKISKTKQKQERAQRLREDDSSRSPPRASSPAPPSAPRRARITHFSMNLPELAIEFLDAFRGVLAAGNAGERPLSGLYGGHDAMPWVHCYCFTRELEPEKAAVDIRQRVEERLGHAVGQDTSFYLVRSVAPNKDMYCVSFRLPYDVAFAA</sequence>
<evidence type="ECO:0000259" key="12">
    <source>
        <dbReference type="PROSITE" id="PS51684"/>
    </source>
</evidence>
<name>J4HUA7_9APHY</name>
<dbReference type="HAMAP" id="MF_03152">
    <property type="entry name" value="TRM5"/>
    <property type="match status" value="1"/>
</dbReference>
<dbReference type="GO" id="GO:0052906">
    <property type="term" value="F:tRNA (guanine(37)-N1)-methyltransferase activity"/>
    <property type="evidence" value="ECO:0007669"/>
    <property type="project" value="UniProtKB-UniRule"/>
</dbReference>
<feature type="binding site" evidence="10">
    <location>
        <begin position="282"/>
        <end position="283"/>
    </location>
    <ligand>
        <name>S-adenosyl-L-methionine</name>
        <dbReference type="ChEBI" id="CHEBI:59789"/>
    </ligand>
</feature>
<accession>J4HUA7</accession>
<dbReference type="GeneID" id="24094938"/>
<keyword evidence="4 10" id="KW-0808">Transferase</keyword>
<evidence type="ECO:0000256" key="11">
    <source>
        <dbReference type="SAM" id="MobiDB-lite"/>
    </source>
</evidence>
<dbReference type="AlphaFoldDB" id="J4HUA7"/>
<dbReference type="InterPro" id="IPR056743">
    <property type="entry name" value="TRM5-TYW2-like_MTfase"/>
</dbReference>
<evidence type="ECO:0000256" key="9">
    <source>
        <dbReference type="ARBA" id="ARBA00047783"/>
    </source>
</evidence>
<dbReference type="Pfam" id="PF02475">
    <property type="entry name" value="TRM5-TYW2_MTfase"/>
    <property type="match status" value="1"/>
</dbReference>
<proteinExistence type="inferred from homology"/>
<comment type="subunit">
    <text evidence="10">Monomer.</text>
</comment>
<keyword evidence="8 10" id="KW-0539">Nucleus</keyword>
<dbReference type="InterPro" id="IPR030382">
    <property type="entry name" value="MeTrfase_TRM5/TYW2"/>
</dbReference>
<dbReference type="OrthoDB" id="408788at2759"/>
<gene>
    <name evidence="10" type="primary">TRM5</name>
    <name evidence="13" type="ORF">FIBRA_02053</name>
</gene>
<dbReference type="Proteomes" id="UP000006352">
    <property type="component" value="Unassembled WGS sequence"/>
</dbReference>
<evidence type="ECO:0000256" key="8">
    <source>
        <dbReference type="ARBA" id="ARBA00023242"/>
    </source>
</evidence>
<dbReference type="EMBL" id="HE796960">
    <property type="protein sequence ID" value="CCM00027.1"/>
    <property type="molecule type" value="Genomic_DNA"/>
</dbReference>
<comment type="catalytic activity">
    <reaction evidence="9 10">
        <text>guanosine(37) in tRNA + S-adenosyl-L-methionine = N(1)-methylguanosine(37) in tRNA + S-adenosyl-L-homocysteine + H(+)</text>
        <dbReference type="Rhea" id="RHEA:36899"/>
        <dbReference type="Rhea" id="RHEA-COMP:10145"/>
        <dbReference type="Rhea" id="RHEA-COMP:10147"/>
        <dbReference type="ChEBI" id="CHEBI:15378"/>
        <dbReference type="ChEBI" id="CHEBI:57856"/>
        <dbReference type="ChEBI" id="CHEBI:59789"/>
        <dbReference type="ChEBI" id="CHEBI:73542"/>
        <dbReference type="ChEBI" id="CHEBI:74269"/>
        <dbReference type="EC" id="2.1.1.228"/>
    </reaction>
</comment>
<comment type="similarity">
    <text evidence="1">Belongs to the class I-like SAM-binding methyltransferase superfamily. TRM5/TYW2 family.</text>
</comment>
<dbReference type="InterPro" id="IPR025792">
    <property type="entry name" value="tRNA_Gua_MeTrfase_euk"/>
</dbReference>
<feature type="region of interest" description="Disordered" evidence="11">
    <location>
        <begin position="324"/>
        <end position="372"/>
    </location>
</feature>
<dbReference type="HOGENOM" id="CLU_022610_2_3_1"/>
<keyword evidence="14" id="KW-1185">Reference proteome</keyword>
<keyword evidence="7 10" id="KW-0496">Mitochondrion</keyword>
<dbReference type="InterPro" id="IPR056744">
    <property type="entry name" value="TRM5/TYW2-like_N"/>
</dbReference>
<evidence type="ECO:0000256" key="4">
    <source>
        <dbReference type="ARBA" id="ARBA00022679"/>
    </source>
</evidence>
<dbReference type="Gene3D" id="3.30.300.110">
    <property type="entry name" value="Met-10+ protein-like domains"/>
    <property type="match status" value="1"/>
</dbReference>
<dbReference type="PANTHER" id="PTHR23245">
    <property type="entry name" value="TRNA METHYLTRANSFERASE"/>
    <property type="match status" value="1"/>
</dbReference>
<feature type="domain" description="SAM-dependent methyltransferase TRM5/TYW2-type" evidence="12">
    <location>
        <begin position="152"/>
        <end position="476"/>
    </location>
</feature>
<feature type="compositionally biased region" description="Basic and acidic residues" evidence="11">
    <location>
        <begin position="340"/>
        <end position="354"/>
    </location>
</feature>
<dbReference type="FunCoup" id="J4HUA7">
    <property type="interactions" value="341"/>
</dbReference>
<dbReference type="STRING" id="599839.J4HUA7"/>
<keyword evidence="6 10" id="KW-0819">tRNA processing</keyword>
<keyword evidence="3 10" id="KW-0489">Methyltransferase</keyword>
<dbReference type="PANTHER" id="PTHR23245:SF36">
    <property type="entry name" value="TRNA (GUANINE(37)-N1)-METHYLTRANSFERASE"/>
    <property type="match status" value="1"/>
</dbReference>
<dbReference type="GO" id="GO:0005634">
    <property type="term" value="C:nucleus"/>
    <property type="evidence" value="ECO:0007669"/>
    <property type="project" value="UniProtKB-SubCell"/>
</dbReference>
<evidence type="ECO:0000256" key="10">
    <source>
        <dbReference type="HAMAP-Rule" id="MF_03152"/>
    </source>
</evidence>
<feature type="binding site" evidence="10">
    <location>
        <begin position="310"/>
        <end position="311"/>
    </location>
    <ligand>
        <name>S-adenosyl-L-methionine</name>
        <dbReference type="ChEBI" id="CHEBI:59789"/>
    </ligand>
</feature>
<organism evidence="13 14">
    <name type="scientific">Fibroporia radiculosa</name>
    <dbReference type="NCBI Taxonomy" id="599839"/>
    <lineage>
        <taxon>Eukaryota</taxon>
        <taxon>Fungi</taxon>
        <taxon>Dikarya</taxon>
        <taxon>Basidiomycota</taxon>
        <taxon>Agaricomycotina</taxon>
        <taxon>Agaricomycetes</taxon>
        <taxon>Polyporales</taxon>
        <taxon>Fibroporiaceae</taxon>
        <taxon>Fibroporia</taxon>
    </lineage>
</organism>
<dbReference type="Gene3D" id="3.40.50.150">
    <property type="entry name" value="Vaccinia Virus protein VP39"/>
    <property type="match status" value="1"/>
</dbReference>
<keyword evidence="5 10" id="KW-0949">S-adenosyl-L-methionine</keyword>
<evidence type="ECO:0000313" key="14">
    <source>
        <dbReference type="Proteomes" id="UP000006352"/>
    </source>
</evidence>
<feature type="binding site" evidence="10">
    <location>
        <position position="244"/>
    </location>
    <ligand>
        <name>S-adenosyl-L-methionine</name>
        <dbReference type="ChEBI" id="CHEBI:59789"/>
    </ligand>
</feature>
<dbReference type="FunFam" id="3.30.300.110:FF:000001">
    <property type="entry name" value="tRNA (guanine(37)-N1)-methyltransferase"/>
    <property type="match status" value="1"/>
</dbReference>
<reference evidence="13 14" key="1">
    <citation type="journal article" date="2012" name="Appl. Environ. Microbiol.">
        <title>Short-read sequencing for genomic analysis of the brown rot fungus Fibroporia radiculosa.</title>
        <authorList>
            <person name="Tang J.D."/>
            <person name="Perkins A.D."/>
            <person name="Sonstegard T.S."/>
            <person name="Schroeder S.G."/>
            <person name="Burgess S.C."/>
            <person name="Diehl S.V."/>
        </authorList>
    </citation>
    <scope>NUCLEOTIDE SEQUENCE [LARGE SCALE GENOMIC DNA]</scope>
    <source>
        <strain evidence="13 14">TFFH 294</strain>
    </source>
</reference>
<evidence type="ECO:0000256" key="3">
    <source>
        <dbReference type="ARBA" id="ARBA00022603"/>
    </source>
</evidence>
<evidence type="ECO:0000256" key="7">
    <source>
        <dbReference type="ARBA" id="ARBA00023128"/>
    </source>
</evidence>
<dbReference type="GO" id="GO:0002939">
    <property type="term" value="P:tRNA N1-guanine methylation"/>
    <property type="evidence" value="ECO:0007669"/>
    <property type="project" value="TreeGrafter"/>
</dbReference>
<dbReference type="GO" id="GO:0005759">
    <property type="term" value="C:mitochondrial matrix"/>
    <property type="evidence" value="ECO:0007669"/>
    <property type="project" value="UniProtKB-SubCell"/>
</dbReference>
<feature type="binding site" evidence="10">
    <location>
        <position position="380"/>
    </location>
    <ligand>
        <name>S-adenosyl-L-methionine</name>
        <dbReference type="ChEBI" id="CHEBI:59789"/>
    </ligand>
</feature>
<dbReference type="GO" id="GO:0070901">
    <property type="term" value="P:mitochondrial tRNA methylation"/>
    <property type="evidence" value="ECO:0007669"/>
    <property type="project" value="UniProtKB-ARBA"/>
</dbReference>
<comment type="subcellular location">
    <subcellularLocation>
        <location evidence="10">Mitochondrion matrix</location>
    </subcellularLocation>
    <subcellularLocation>
        <location evidence="10">Nucleus</location>
    </subcellularLocation>
    <subcellularLocation>
        <location evidence="10">Cytoplasm</location>
    </subcellularLocation>
    <text evidence="10">Predominantly in the mitochondria and in the nucleus.</text>
</comment>